<comment type="function">
    <text evidence="6">Quinone reductase that provides resistance to thiol-specific stress caused by electrophilic quinones.</text>
</comment>
<gene>
    <name evidence="6" type="primary">azoR</name>
    <name evidence="8" type="ORF">SAMN04488563_0918</name>
</gene>
<dbReference type="Proteomes" id="UP000182977">
    <property type="component" value="Chromosome I"/>
</dbReference>
<dbReference type="GO" id="GO:0016655">
    <property type="term" value="F:oxidoreductase activity, acting on NAD(P)H, quinone or similar compound as acceptor"/>
    <property type="evidence" value="ECO:0007669"/>
    <property type="project" value="InterPro"/>
</dbReference>
<evidence type="ECO:0000259" key="7">
    <source>
        <dbReference type="Pfam" id="PF02525"/>
    </source>
</evidence>
<dbReference type="HAMAP" id="MF_01216">
    <property type="entry name" value="Azoreductase_type1"/>
    <property type="match status" value="1"/>
</dbReference>
<feature type="binding site" evidence="6">
    <location>
        <begin position="16"/>
        <end position="18"/>
    </location>
    <ligand>
        <name>FMN</name>
        <dbReference type="ChEBI" id="CHEBI:58210"/>
    </ligand>
</feature>
<dbReference type="InterPro" id="IPR050104">
    <property type="entry name" value="FMN-dep_NADH:Q_OxRdtase_AzoR1"/>
</dbReference>
<dbReference type="PANTHER" id="PTHR43741">
    <property type="entry name" value="FMN-DEPENDENT NADH-AZOREDUCTASE 1"/>
    <property type="match status" value="1"/>
</dbReference>
<dbReference type="EC" id="1.7.1.17" evidence="6"/>
<dbReference type="RefSeq" id="WP_046767152.1">
    <property type="nucleotide sequence ID" value="NZ_KQ061220.1"/>
</dbReference>
<feature type="binding site" evidence="6">
    <location>
        <position position="10"/>
    </location>
    <ligand>
        <name>FMN</name>
        <dbReference type="ChEBI" id="CHEBI:58210"/>
    </ligand>
</feature>
<dbReference type="GO" id="GO:0009055">
    <property type="term" value="F:electron transfer activity"/>
    <property type="evidence" value="ECO:0007669"/>
    <property type="project" value="UniProtKB-UniRule"/>
</dbReference>
<evidence type="ECO:0000256" key="5">
    <source>
        <dbReference type="ARBA" id="ARBA00048542"/>
    </source>
</evidence>
<evidence type="ECO:0000256" key="1">
    <source>
        <dbReference type="ARBA" id="ARBA00022630"/>
    </source>
</evidence>
<dbReference type="EC" id="1.6.5.-" evidence="6"/>
<dbReference type="PANTHER" id="PTHR43741:SF4">
    <property type="entry name" value="FMN-DEPENDENT NADH:QUINONE OXIDOREDUCTASE"/>
    <property type="match status" value="1"/>
</dbReference>
<comment type="caution">
    <text evidence="6">Lacks conserved residue(s) required for the propagation of feature annotation.</text>
</comment>
<reference evidence="9" key="1">
    <citation type="submission" date="2016-10" db="EMBL/GenBank/DDBJ databases">
        <authorList>
            <person name="Varghese N."/>
            <person name="Submissions S."/>
        </authorList>
    </citation>
    <scope>NUCLEOTIDE SEQUENCE [LARGE SCALE GENOMIC DNA]</scope>
    <source>
        <strain evidence="9">DSM 45079</strain>
    </source>
</reference>
<dbReference type="InterPro" id="IPR023048">
    <property type="entry name" value="NADH:quinone_OxRdtase_FMN_depd"/>
</dbReference>
<dbReference type="OrthoDB" id="9787136at2"/>
<protein>
    <recommendedName>
        <fullName evidence="6">FMN dependent NADH:quinone oxidoreductase</fullName>
        <ecNumber evidence="6">1.6.5.-</ecNumber>
    </recommendedName>
    <alternativeName>
        <fullName evidence="6">Azo-dye reductase</fullName>
    </alternativeName>
    <alternativeName>
        <fullName evidence="6">FMN-dependent NADH-azo compound oxidoreductase</fullName>
    </alternativeName>
    <alternativeName>
        <fullName evidence="6">FMN-dependent NADH-azoreductase</fullName>
        <ecNumber evidence="6">1.7.1.17</ecNumber>
    </alternativeName>
</protein>
<dbReference type="GO" id="GO:0016652">
    <property type="term" value="F:oxidoreductase activity, acting on NAD(P)H as acceptor"/>
    <property type="evidence" value="ECO:0007669"/>
    <property type="project" value="UniProtKB-UniRule"/>
</dbReference>
<dbReference type="Gene3D" id="3.40.50.360">
    <property type="match status" value="1"/>
</dbReference>
<comment type="similarity">
    <text evidence="6">Belongs to the azoreductase type 1 family.</text>
</comment>
<proteinExistence type="inferred from homology"/>
<comment type="catalytic activity">
    <reaction evidence="6">
        <text>2 a quinone + NADH + H(+) = 2 a 1,4-benzosemiquinone + NAD(+)</text>
        <dbReference type="Rhea" id="RHEA:65952"/>
        <dbReference type="ChEBI" id="CHEBI:15378"/>
        <dbReference type="ChEBI" id="CHEBI:57540"/>
        <dbReference type="ChEBI" id="CHEBI:57945"/>
        <dbReference type="ChEBI" id="CHEBI:132124"/>
        <dbReference type="ChEBI" id="CHEBI:134225"/>
    </reaction>
</comment>
<comment type="function">
    <text evidence="6">Also exhibits azoreductase activity. Catalyzes the reductive cleavage of the azo bond in aromatic azo compounds to the corresponding amines.</text>
</comment>
<dbReference type="Pfam" id="PF02525">
    <property type="entry name" value="Flavodoxin_2"/>
    <property type="match status" value="1"/>
</dbReference>
<comment type="catalytic activity">
    <reaction evidence="5">
        <text>N,N-dimethyl-1,4-phenylenediamine + anthranilate + 2 NAD(+) = 2-(4-dimethylaminophenyl)diazenylbenzoate + 2 NADH + 2 H(+)</text>
        <dbReference type="Rhea" id="RHEA:55872"/>
        <dbReference type="ChEBI" id="CHEBI:15378"/>
        <dbReference type="ChEBI" id="CHEBI:15783"/>
        <dbReference type="ChEBI" id="CHEBI:16567"/>
        <dbReference type="ChEBI" id="CHEBI:57540"/>
        <dbReference type="ChEBI" id="CHEBI:57945"/>
        <dbReference type="ChEBI" id="CHEBI:71579"/>
        <dbReference type="EC" id="1.7.1.17"/>
    </reaction>
    <physiologicalReaction direction="right-to-left" evidence="5">
        <dbReference type="Rhea" id="RHEA:55874"/>
    </physiologicalReaction>
</comment>
<keyword evidence="3 6" id="KW-0560">Oxidoreductase</keyword>
<evidence type="ECO:0000256" key="3">
    <source>
        <dbReference type="ARBA" id="ARBA00023002"/>
    </source>
</evidence>
<accession>A0A1H2H9G8</accession>
<comment type="subunit">
    <text evidence="6">Homodimer.</text>
</comment>
<keyword evidence="9" id="KW-1185">Reference proteome</keyword>
<evidence type="ECO:0000313" key="9">
    <source>
        <dbReference type="Proteomes" id="UP000182977"/>
    </source>
</evidence>
<dbReference type="InterPro" id="IPR029039">
    <property type="entry name" value="Flavoprotein-like_sf"/>
</dbReference>
<comment type="cofactor">
    <cofactor evidence="6">
        <name>FMN</name>
        <dbReference type="ChEBI" id="CHEBI:58210"/>
    </cofactor>
    <text evidence="6">Binds 1 FMN per subunit.</text>
</comment>
<dbReference type="AlphaFoldDB" id="A0A1H2H9G8"/>
<keyword evidence="4 6" id="KW-0520">NAD</keyword>
<dbReference type="EMBL" id="LT629791">
    <property type="protein sequence ID" value="SDU28547.1"/>
    <property type="molecule type" value="Genomic_DNA"/>
</dbReference>
<sequence>MPSLLHLSASPRGADSESLLLANDFLAAYREAHPDHEIAHWDLWDGTLPEFGPTAAHAKMAVFAGRDLDAAQRDVWREVVAAFARFDAAEHYLFSVPMWNHGVPYVLKQFIDVVSQPGMVFALDPASGYRGLLRGKKAAVVYSSAVYAPGRGPAFGEDFQTNYLEGWLRWAGVADVETIALRPDAASGGVASGRATAQEEARAVAAGF</sequence>
<organism evidence="8 9">
    <name type="scientific">Jiangella alkaliphila</name>
    <dbReference type="NCBI Taxonomy" id="419479"/>
    <lineage>
        <taxon>Bacteria</taxon>
        <taxon>Bacillati</taxon>
        <taxon>Actinomycetota</taxon>
        <taxon>Actinomycetes</taxon>
        <taxon>Jiangellales</taxon>
        <taxon>Jiangellaceae</taxon>
        <taxon>Jiangella</taxon>
    </lineage>
</organism>
<dbReference type="SUPFAM" id="SSF52218">
    <property type="entry name" value="Flavoproteins"/>
    <property type="match status" value="1"/>
</dbReference>
<evidence type="ECO:0000256" key="4">
    <source>
        <dbReference type="ARBA" id="ARBA00023027"/>
    </source>
</evidence>
<dbReference type="GO" id="GO:0010181">
    <property type="term" value="F:FMN binding"/>
    <property type="evidence" value="ECO:0007669"/>
    <property type="project" value="UniProtKB-UniRule"/>
</dbReference>
<feature type="domain" description="Flavodoxin-like fold" evidence="7">
    <location>
        <begin position="4"/>
        <end position="186"/>
    </location>
</feature>
<keyword evidence="1 6" id="KW-0285">Flavoprotein</keyword>
<dbReference type="STRING" id="419479.SAMN04488563_0918"/>
<dbReference type="InterPro" id="IPR003680">
    <property type="entry name" value="Flavodoxin_fold"/>
</dbReference>
<evidence type="ECO:0000256" key="6">
    <source>
        <dbReference type="HAMAP-Rule" id="MF_01216"/>
    </source>
</evidence>
<name>A0A1H2H9G8_9ACTN</name>
<keyword evidence="2 6" id="KW-0288">FMN</keyword>
<evidence type="ECO:0000256" key="2">
    <source>
        <dbReference type="ARBA" id="ARBA00022643"/>
    </source>
</evidence>
<evidence type="ECO:0000313" key="8">
    <source>
        <dbReference type="EMBL" id="SDU28547.1"/>
    </source>
</evidence>